<organism evidence="2">
    <name type="scientific">Brassica cretica</name>
    <name type="common">Mustard</name>
    <dbReference type="NCBI Taxonomy" id="69181"/>
    <lineage>
        <taxon>Eukaryota</taxon>
        <taxon>Viridiplantae</taxon>
        <taxon>Streptophyta</taxon>
        <taxon>Embryophyta</taxon>
        <taxon>Tracheophyta</taxon>
        <taxon>Spermatophyta</taxon>
        <taxon>Magnoliopsida</taxon>
        <taxon>eudicotyledons</taxon>
        <taxon>Gunneridae</taxon>
        <taxon>Pentapetalae</taxon>
        <taxon>rosids</taxon>
        <taxon>malvids</taxon>
        <taxon>Brassicales</taxon>
        <taxon>Brassicaceae</taxon>
        <taxon>Brassiceae</taxon>
        <taxon>Brassica</taxon>
    </lineage>
</organism>
<evidence type="ECO:0000256" key="1">
    <source>
        <dbReference type="SAM" id="SignalP"/>
    </source>
</evidence>
<accession>A0A8S9HSS2</accession>
<feature type="chain" id="PRO_5035781596" evidence="1">
    <location>
        <begin position="23"/>
        <end position="151"/>
    </location>
</feature>
<sequence>MIPINSFLWIIPLIAPMSVVLSEKTSRSVKPKSFADPSAASISSASASRGEATNACAIEPSIGLANDVPEKFQASLAVFCVLSQAASVLHVIVLSIYSGENFLSSKTKEFLEVQIDQSTQGRMAPTIPVGGRQIVSLKRVRTSVNSIPAAM</sequence>
<reference evidence="2" key="1">
    <citation type="submission" date="2019-12" db="EMBL/GenBank/DDBJ databases">
        <title>Genome sequencing and annotation of Brassica cretica.</title>
        <authorList>
            <person name="Studholme D.J."/>
            <person name="Sarris P.F."/>
        </authorList>
    </citation>
    <scope>NUCLEOTIDE SEQUENCE</scope>
    <source>
        <strain evidence="2">PFS-102/07</strain>
        <tissue evidence="2">Leaf</tissue>
    </source>
</reference>
<feature type="signal peptide" evidence="1">
    <location>
        <begin position="1"/>
        <end position="22"/>
    </location>
</feature>
<proteinExistence type="predicted"/>
<dbReference type="AlphaFoldDB" id="A0A8S9HSS2"/>
<comment type="caution">
    <text evidence="2">The sequence shown here is derived from an EMBL/GenBank/DDBJ whole genome shotgun (WGS) entry which is preliminary data.</text>
</comment>
<protein>
    <submittedName>
        <fullName evidence="2">Uncharacterized protein</fullName>
    </submittedName>
</protein>
<keyword evidence="1" id="KW-0732">Signal</keyword>
<dbReference type="EMBL" id="QGKY02001250">
    <property type="protein sequence ID" value="KAF2560524.1"/>
    <property type="molecule type" value="Genomic_DNA"/>
</dbReference>
<gene>
    <name evidence="2" type="ORF">F2Q70_00018830</name>
</gene>
<evidence type="ECO:0000313" key="2">
    <source>
        <dbReference type="EMBL" id="KAF2560524.1"/>
    </source>
</evidence>
<name>A0A8S9HSS2_BRACR</name>